<evidence type="ECO:0000256" key="3">
    <source>
        <dbReference type="PROSITE-ProRule" id="PRU00169"/>
    </source>
</evidence>
<keyword evidence="2" id="KW-0902">Two-component regulatory system</keyword>
<dbReference type="OrthoDB" id="9800897at2"/>
<evidence type="ECO:0000256" key="1">
    <source>
        <dbReference type="ARBA" id="ARBA00022553"/>
    </source>
</evidence>
<dbReference type="SMART" id="SM00448">
    <property type="entry name" value="REC"/>
    <property type="match status" value="1"/>
</dbReference>
<keyword evidence="1 3" id="KW-0597">Phosphoprotein</keyword>
<dbReference type="Gene3D" id="3.40.50.2300">
    <property type="match status" value="1"/>
</dbReference>
<evidence type="ECO:0000313" key="5">
    <source>
        <dbReference type="EMBL" id="TQV85588.1"/>
    </source>
</evidence>
<evidence type="ECO:0000256" key="2">
    <source>
        <dbReference type="ARBA" id="ARBA00023012"/>
    </source>
</evidence>
<organism evidence="5 6">
    <name type="scientific">Aliikangiella coralliicola</name>
    <dbReference type="NCBI Taxonomy" id="2592383"/>
    <lineage>
        <taxon>Bacteria</taxon>
        <taxon>Pseudomonadati</taxon>
        <taxon>Pseudomonadota</taxon>
        <taxon>Gammaproteobacteria</taxon>
        <taxon>Oceanospirillales</taxon>
        <taxon>Pleioneaceae</taxon>
        <taxon>Aliikangiella</taxon>
    </lineage>
</organism>
<comment type="caution">
    <text evidence="5">The sequence shown here is derived from an EMBL/GenBank/DDBJ whole genome shotgun (WGS) entry which is preliminary data.</text>
</comment>
<dbReference type="PANTHER" id="PTHR45339:SF1">
    <property type="entry name" value="HYBRID SIGNAL TRANSDUCTION HISTIDINE KINASE J"/>
    <property type="match status" value="1"/>
</dbReference>
<dbReference type="SUPFAM" id="SSF52172">
    <property type="entry name" value="CheY-like"/>
    <property type="match status" value="1"/>
</dbReference>
<dbReference type="InterPro" id="IPR001789">
    <property type="entry name" value="Sig_transdc_resp-reg_receiver"/>
</dbReference>
<protein>
    <submittedName>
        <fullName evidence="5">Response regulator</fullName>
    </submittedName>
</protein>
<feature type="domain" description="Response regulatory" evidence="4">
    <location>
        <begin position="4"/>
        <end position="121"/>
    </location>
</feature>
<name>A0A545U7Z8_9GAMM</name>
<feature type="modified residue" description="4-aspartylphosphate" evidence="3">
    <location>
        <position position="53"/>
    </location>
</feature>
<accession>A0A545U7Z8</accession>
<dbReference type="Pfam" id="PF00072">
    <property type="entry name" value="Response_reg"/>
    <property type="match status" value="1"/>
</dbReference>
<sequence>MSMKILVAEDDFANQKVASLFLKKLGYEVDIAENGRQAFELATGNPYALVFMDCQMPVMDGFEATRKIRHQQGPNQKIPIIALTANVVCGVNGDCIDAGMNDILNKPVQLENMKQIIEQWIDVDAAD</sequence>
<reference evidence="5 6" key="1">
    <citation type="submission" date="2019-07" db="EMBL/GenBank/DDBJ databases">
        <title>Draft genome for Aliikangiella sp. M105.</title>
        <authorList>
            <person name="Wang G."/>
        </authorList>
    </citation>
    <scope>NUCLEOTIDE SEQUENCE [LARGE SCALE GENOMIC DNA]</scope>
    <source>
        <strain evidence="5 6">M105</strain>
    </source>
</reference>
<keyword evidence="6" id="KW-1185">Reference proteome</keyword>
<dbReference type="Proteomes" id="UP000315439">
    <property type="component" value="Unassembled WGS sequence"/>
</dbReference>
<dbReference type="EMBL" id="VIKS01000012">
    <property type="protein sequence ID" value="TQV85588.1"/>
    <property type="molecule type" value="Genomic_DNA"/>
</dbReference>
<dbReference type="InterPro" id="IPR011006">
    <property type="entry name" value="CheY-like_superfamily"/>
</dbReference>
<evidence type="ECO:0000259" key="4">
    <source>
        <dbReference type="PROSITE" id="PS50110"/>
    </source>
</evidence>
<evidence type="ECO:0000313" key="6">
    <source>
        <dbReference type="Proteomes" id="UP000315439"/>
    </source>
</evidence>
<proteinExistence type="predicted"/>
<dbReference type="PANTHER" id="PTHR45339">
    <property type="entry name" value="HYBRID SIGNAL TRANSDUCTION HISTIDINE KINASE J"/>
    <property type="match status" value="1"/>
</dbReference>
<dbReference type="AlphaFoldDB" id="A0A545U7Z8"/>
<dbReference type="PROSITE" id="PS50110">
    <property type="entry name" value="RESPONSE_REGULATORY"/>
    <property type="match status" value="1"/>
</dbReference>
<gene>
    <name evidence="5" type="ORF">FLL46_20760</name>
</gene>
<dbReference type="CDD" id="cd17546">
    <property type="entry name" value="REC_hyHK_CKI1_RcsC-like"/>
    <property type="match status" value="1"/>
</dbReference>
<dbReference type="GO" id="GO:0000160">
    <property type="term" value="P:phosphorelay signal transduction system"/>
    <property type="evidence" value="ECO:0007669"/>
    <property type="project" value="UniProtKB-KW"/>
</dbReference>